<name>A0ACB8ER96_9SAUR</name>
<sequence>MSRMFTDETEGVQWKKMNEIRMEKMYCGPFFKTSLLNVGILSQKLVPRAPKEPFSLLFVLKHKLRNLYNCIKPFYTPKGLRITLLCLTWLISMLQFSTGPKDARFVWKKNGQTIAGVKEQFHALADGRMHLLSWVTDAIAQDSEYCCLVVSKAGSGISKVVISVEGNSVML</sequence>
<keyword evidence="2" id="KW-1185">Reference proteome</keyword>
<gene>
    <name evidence="1" type="ORF">K3G42_020072</name>
</gene>
<protein>
    <submittedName>
        <fullName evidence="1">Uncharacterized protein</fullName>
    </submittedName>
</protein>
<reference evidence="1" key="1">
    <citation type="submission" date="2021-08" db="EMBL/GenBank/DDBJ databases">
        <title>The first chromosome-level gecko genome reveals the dynamic sex chromosomes of Neotropical dwarf geckos (Sphaerodactylidae: Sphaerodactylus).</title>
        <authorList>
            <person name="Pinto B.J."/>
            <person name="Keating S.E."/>
            <person name="Gamble T."/>
        </authorList>
    </citation>
    <scope>NUCLEOTIDE SEQUENCE</scope>
    <source>
        <strain evidence="1">TG3544</strain>
    </source>
</reference>
<proteinExistence type="predicted"/>
<evidence type="ECO:0000313" key="2">
    <source>
        <dbReference type="Proteomes" id="UP000827872"/>
    </source>
</evidence>
<organism evidence="1 2">
    <name type="scientific">Sphaerodactylus townsendi</name>
    <dbReference type="NCBI Taxonomy" id="933632"/>
    <lineage>
        <taxon>Eukaryota</taxon>
        <taxon>Metazoa</taxon>
        <taxon>Chordata</taxon>
        <taxon>Craniata</taxon>
        <taxon>Vertebrata</taxon>
        <taxon>Euteleostomi</taxon>
        <taxon>Lepidosauria</taxon>
        <taxon>Squamata</taxon>
        <taxon>Bifurcata</taxon>
        <taxon>Gekkota</taxon>
        <taxon>Sphaerodactylidae</taxon>
        <taxon>Sphaerodactylus</taxon>
    </lineage>
</organism>
<evidence type="ECO:0000313" key="1">
    <source>
        <dbReference type="EMBL" id="KAH7995019.1"/>
    </source>
</evidence>
<accession>A0ACB8ER96</accession>
<dbReference type="Proteomes" id="UP000827872">
    <property type="component" value="Linkage Group LG07"/>
</dbReference>
<dbReference type="EMBL" id="CM037620">
    <property type="protein sequence ID" value="KAH7995019.1"/>
    <property type="molecule type" value="Genomic_DNA"/>
</dbReference>
<comment type="caution">
    <text evidence="1">The sequence shown here is derived from an EMBL/GenBank/DDBJ whole genome shotgun (WGS) entry which is preliminary data.</text>
</comment>